<reference evidence="2" key="1">
    <citation type="submission" date="2017-10" db="EMBL/GenBank/DDBJ databases">
        <authorList>
            <person name="Kravchenko I.K."/>
            <person name="Grouzdev D.S."/>
        </authorList>
    </citation>
    <scope>NUCLEOTIDE SEQUENCE [LARGE SCALE GENOMIC DNA]</scope>
    <source>
        <strain evidence="2">B2</strain>
    </source>
</reference>
<evidence type="ECO:0000313" key="2">
    <source>
        <dbReference type="Proteomes" id="UP000225379"/>
    </source>
</evidence>
<name>A0A2B8BDC1_9PROT</name>
<dbReference type="RefSeq" id="WP_098738646.1">
    <property type="nucleotide sequence ID" value="NZ_PDKW01000042.1"/>
</dbReference>
<organism evidence="1 2">
    <name type="scientific">Azospirillum palustre</name>
    <dbReference type="NCBI Taxonomy" id="2044885"/>
    <lineage>
        <taxon>Bacteria</taxon>
        <taxon>Pseudomonadati</taxon>
        <taxon>Pseudomonadota</taxon>
        <taxon>Alphaproteobacteria</taxon>
        <taxon>Rhodospirillales</taxon>
        <taxon>Azospirillaceae</taxon>
        <taxon>Azospirillum</taxon>
    </lineage>
</organism>
<dbReference type="AlphaFoldDB" id="A0A2B8BDC1"/>
<accession>A0A2B8BDC1</accession>
<sequence>MARRSRSYQRRQERRVTLRMKAAGLIARTTFDEPVLDESPRLPALDMALLRMDADAYRAECR</sequence>
<gene>
    <name evidence="1" type="ORF">CRT60_22025</name>
</gene>
<evidence type="ECO:0000313" key="1">
    <source>
        <dbReference type="EMBL" id="PGH55931.1"/>
    </source>
</evidence>
<protein>
    <submittedName>
        <fullName evidence="1">Uncharacterized protein</fullName>
    </submittedName>
</protein>
<keyword evidence="2" id="KW-1185">Reference proteome</keyword>
<proteinExistence type="predicted"/>
<dbReference type="EMBL" id="PDKW01000042">
    <property type="protein sequence ID" value="PGH55931.1"/>
    <property type="molecule type" value="Genomic_DNA"/>
</dbReference>
<comment type="caution">
    <text evidence="1">The sequence shown here is derived from an EMBL/GenBank/DDBJ whole genome shotgun (WGS) entry which is preliminary data.</text>
</comment>
<dbReference type="Proteomes" id="UP000225379">
    <property type="component" value="Unassembled WGS sequence"/>
</dbReference>